<dbReference type="Pfam" id="PF01934">
    <property type="entry name" value="HepT-like"/>
    <property type="match status" value="1"/>
</dbReference>
<dbReference type="GO" id="GO:0000166">
    <property type="term" value="F:nucleotide binding"/>
    <property type="evidence" value="ECO:0007669"/>
    <property type="project" value="UniProtKB-KW"/>
</dbReference>
<evidence type="ECO:0000256" key="1">
    <source>
        <dbReference type="ARBA" id="ARBA00022553"/>
    </source>
</evidence>
<dbReference type="PANTHER" id="PTHR34139:SF1">
    <property type="entry name" value="RNASE MJ1380-RELATED"/>
    <property type="match status" value="1"/>
</dbReference>
<keyword evidence="2" id="KW-1277">Toxin-antitoxin system</keyword>
<dbReference type="InterPro" id="IPR008201">
    <property type="entry name" value="HepT-like"/>
</dbReference>
<keyword evidence="5" id="KW-0378">Hydrolase</keyword>
<dbReference type="EMBL" id="JAEKMH010000001">
    <property type="protein sequence ID" value="MBJ3784343.1"/>
    <property type="molecule type" value="Genomic_DNA"/>
</dbReference>
<keyword evidence="3" id="KW-0540">Nuclease</keyword>
<accession>A0A934IPA4</accession>
<dbReference type="AlphaFoldDB" id="A0A934IPA4"/>
<dbReference type="RefSeq" id="WP_198875517.1">
    <property type="nucleotide sequence ID" value="NZ_JAEKMH010000001.1"/>
</dbReference>
<dbReference type="GO" id="GO:0004540">
    <property type="term" value="F:RNA nuclease activity"/>
    <property type="evidence" value="ECO:0007669"/>
    <property type="project" value="InterPro"/>
</dbReference>
<organism evidence="6 7">
    <name type="scientific">Devosia sediminis</name>
    <dbReference type="NCBI Taxonomy" id="2798801"/>
    <lineage>
        <taxon>Bacteria</taxon>
        <taxon>Pseudomonadati</taxon>
        <taxon>Pseudomonadota</taxon>
        <taxon>Alphaproteobacteria</taxon>
        <taxon>Hyphomicrobiales</taxon>
        <taxon>Devosiaceae</taxon>
        <taxon>Devosia</taxon>
    </lineage>
</organism>
<keyword evidence="4" id="KW-0547">Nucleotide-binding</keyword>
<evidence type="ECO:0000256" key="2">
    <source>
        <dbReference type="ARBA" id="ARBA00022649"/>
    </source>
</evidence>
<evidence type="ECO:0000313" key="7">
    <source>
        <dbReference type="Proteomes" id="UP000602124"/>
    </source>
</evidence>
<gene>
    <name evidence="6" type="ORF">JEQ47_06395</name>
</gene>
<reference evidence="6" key="1">
    <citation type="submission" date="2020-12" db="EMBL/GenBank/DDBJ databases">
        <title>Devosia sp. MSA67 isolated from Mo River.</title>
        <authorList>
            <person name="Ma F."/>
            <person name="Zi Z."/>
        </authorList>
    </citation>
    <scope>NUCLEOTIDE SEQUENCE</scope>
    <source>
        <strain evidence="6">MSA67</strain>
    </source>
</reference>
<keyword evidence="7" id="KW-1185">Reference proteome</keyword>
<proteinExistence type="predicted"/>
<evidence type="ECO:0000256" key="3">
    <source>
        <dbReference type="ARBA" id="ARBA00022722"/>
    </source>
</evidence>
<dbReference type="InterPro" id="IPR051813">
    <property type="entry name" value="HepT_RNase_toxin"/>
</dbReference>
<sequence>MVDALRNRLEHIAESADLALCLLDGLNVETLAERPHTRAAFERYLEIISEASRHVPDDLKSSHGPDIPWRAMAALGNVLRHAYHLTDLEILWRIYEQDLRPLRSSVAAMLADPDVV</sequence>
<name>A0A934IPA4_9HYPH</name>
<evidence type="ECO:0000313" key="6">
    <source>
        <dbReference type="EMBL" id="MBJ3784343.1"/>
    </source>
</evidence>
<dbReference type="PANTHER" id="PTHR34139">
    <property type="entry name" value="UPF0331 PROTEIN MJ0127"/>
    <property type="match status" value="1"/>
</dbReference>
<keyword evidence="1" id="KW-0597">Phosphoprotein</keyword>
<evidence type="ECO:0000256" key="4">
    <source>
        <dbReference type="ARBA" id="ARBA00022741"/>
    </source>
</evidence>
<dbReference type="Proteomes" id="UP000602124">
    <property type="component" value="Unassembled WGS sequence"/>
</dbReference>
<protein>
    <submittedName>
        <fullName evidence="6">DUF86 domain-containing protein</fullName>
    </submittedName>
</protein>
<dbReference type="GO" id="GO:0110001">
    <property type="term" value="C:toxin-antitoxin complex"/>
    <property type="evidence" value="ECO:0007669"/>
    <property type="project" value="InterPro"/>
</dbReference>
<dbReference type="GO" id="GO:0016787">
    <property type="term" value="F:hydrolase activity"/>
    <property type="evidence" value="ECO:0007669"/>
    <property type="project" value="UniProtKB-KW"/>
</dbReference>
<comment type="caution">
    <text evidence="6">The sequence shown here is derived from an EMBL/GenBank/DDBJ whole genome shotgun (WGS) entry which is preliminary data.</text>
</comment>
<evidence type="ECO:0000256" key="5">
    <source>
        <dbReference type="ARBA" id="ARBA00022801"/>
    </source>
</evidence>